<evidence type="ECO:0000256" key="5">
    <source>
        <dbReference type="ARBA" id="ARBA00023125"/>
    </source>
</evidence>
<dbReference type="CDD" id="cd16321">
    <property type="entry name" value="MraZ_C"/>
    <property type="match status" value="1"/>
</dbReference>
<comment type="similarity">
    <text evidence="7">Belongs to the MraZ family.</text>
</comment>
<evidence type="ECO:0000256" key="6">
    <source>
        <dbReference type="ARBA" id="ARBA00023163"/>
    </source>
</evidence>
<keyword evidence="2 7" id="KW-0963">Cytoplasm</keyword>
<reference evidence="9" key="1">
    <citation type="submission" date="2021-11" db="EMBL/GenBank/DDBJ databases">
        <title>A Novel Adlercreutzia Species, isolated from a Allomyrina dichotoma larva feces.</title>
        <authorList>
            <person name="Suh M.K."/>
        </authorList>
    </citation>
    <scope>NUCLEOTIDE SEQUENCE</scope>
    <source>
        <strain evidence="9">JBNU-10</strain>
    </source>
</reference>
<evidence type="ECO:0000256" key="2">
    <source>
        <dbReference type="ARBA" id="ARBA00022490"/>
    </source>
</evidence>
<comment type="caution">
    <text evidence="9">The sequence shown here is derived from an EMBL/GenBank/DDBJ whole genome shotgun (WGS) entry which is preliminary data.</text>
</comment>
<name>A0ABS9WHG5_9ACTN</name>
<feature type="domain" description="SpoVT-AbrB" evidence="8">
    <location>
        <begin position="23"/>
        <end position="66"/>
    </location>
</feature>
<keyword evidence="5 7" id="KW-0238">DNA-binding</keyword>
<keyword evidence="10" id="KW-1185">Reference proteome</keyword>
<comment type="subunit">
    <text evidence="7">Forms oligomers.</text>
</comment>
<dbReference type="Pfam" id="PF02381">
    <property type="entry name" value="MraZ"/>
    <property type="match status" value="2"/>
</dbReference>
<dbReference type="HAMAP" id="MF_01008">
    <property type="entry name" value="MraZ"/>
    <property type="match status" value="1"/>
</dbReference>
<keyword evidence="6 7" id="KW-0804">Transcription</keyword>
<comment type="subcellular location">
    <subcellularLocation>
        <location evidence="7">Cytoplasm</location>
        <location evidence="7">Nucleoid</location>
    </subcellularLocation>
</comment>
<evidence type="ECO:0000256" key="3">
    <source>
        <dbReference type="ARBA" id="ARBA00022737"/>
    </source>
</evidence>
<evidence type="ECO:0000313" key="9">
    <source>
        <dbReference type="EMBL" id="MCI2241732.1"/>
    </source>
</evidence>
<dbReference type="PANTHER" id="PTHR34701">
    <property type="entry name" value="TRANSCRIPTIONAL REGULATOR MRAZ"/>
    <property type="match status" value="1"/>
</dbReference>
<dbReference type="InterPro" id="IPR020603">
    <property type="entry name" value="MraZ_dom"/>
</dbReference>
<dbReference type="RefSeq" id="WP_242164169.1">
    <property type="nucleotide sequence ID" value="NZ_JAJMLW010000001.1"/>
</dbReference>
<protein>
    <recommendedName>
        <fullName evidence="1 7">Transcriptional regulator MraZ</fullName>
    </recommendedName>
</protein>
<sequence length="158" mass="17719">MAGAEAKEEGAVTPRPAVDLNGQHSFKVDGKGRVAIPAPFRKVLSKELVVTREPKDECVYVFEKPDFDEWVEKLFCDRFGGYKESDPRHVGLRRKLKARAYDVEVDASGRIMLSQDARTAAGIDKDVVIVGNTGRFEIWDAKRYAQMDDEIDLGLLFA</sequence>
<dbReference type="Proteomes" id="UP001430755">
    <property type="component" value="Unassembled WGS sequence"/>
</dbReference>
<organism evidence="9 10">
    <name type="scientific">Adlercreutzia faecimuris</name>
    <dbReference type="NCBI Taxonomy" id="2897341"/>
    <lineage>
        <taxon>Bacteria</taxon>
        <taxon>Bacillati</taxon>
        <taxon>Actinomycetota</taxon>
        <taxon>Coriobacteriia</taxon>
        <taxon>Eggerthellales</taxon>
        <taxon>Eggerthellaceae</taxon>
        <taxon>Adlercreutzia</taxon>
    </lineage>
</organism>
<evidence type="ECO:0000256" key="4">
    <source>
        <dbReference type="ARBA" id="ARBA00023015"/>
    </source>
</evidence>
<evidence type="ECO:0000259" key="8">
    <source>
        <dbReference type="PROSITE" id="PS51740"/>
    </source>
</evidence>
<dbReference type="InterPro" id="IPR035644">
    <property type="entry name" value="MraZ_C"/>
</dbReference>
<gene>
    <name evidence="7" type="primary">mraZ</name>
    <name evidence="9" type="ORF">LPT13_05085</name>
</gene>
<dbReference type="Gene3D" id="3.40.1550.20">
    <property type="entry name" value="Transcriptional regulator MraZ domain"/>
    <property type="match status" value="1"/>
</dbReference>
<dbReference type="InterPro" id="IPR007159">
    <property type="entry name" value="SpoVT-AbrB_dom"/>
</dbReference>
<dbReference type="InterPro" id="IPR003444">
    <property type="entry name" value="MraZ"/>
</dbReference>
<evidence type="ECO:0000256" key="1">
    <source>
        <dbReference type="ARBA" id="ARBA00013860"/>
    </source>
</evidence>
<accession>A0ABS9WHG5</accession>
<dbReference type="EMBL" id="JAJMLW010000001">
    <property type="protein sequence ID" value="MCI2241732.1"/>
    <property type="molecule type" value="Genomic_DNA"/>
</dbReference>
<evidence type="ECO:0000256" key="7">
    <source>
        <dbReference type="HAMAP-Rule" id="MF_01008"/>
    </source>
</evidence>
<dbReference type="SUPFAM" id="SSF89447">
    <property type="entry name" value="AbrB/MazE/MraZ-like"/>
    <property type="match status" value="1"/>
</dbReference>
<dbReference type="InterPro" id="IPR035642">
    <property type="entry name" value="MraZ_N"/>
</dbReference>
<dbReference type="PROSITE" id="PS51740">
    <property type="entry name" value="SPOVT_ABRB"/>
    <property type="match status" value="2"/>
</dbReference>
<keyword evidence="4 7" id="KW-0805">Transcription regulation</keyword>
<evidence type="ECO:0000313" key="10">
    <source>
        <dbReference type="Proteomes" id="UP001430755"/>
    </source>
</evidence>
<dbReference type="CDD" id="cd16320">
    <property type="entry name" value="MraZ_N"/>
    <property type="match status" value="1"/>
</dbReference>
<dbReference type="PANTHER" id="PTHR34701:SF1">
    <property type="entry name" value="TRANSCRIPTIONAL REGULATOR MRAZ"/>
    <property type="match status" value="1"/>
</dbReference>
<keyword evidence="3" id="KW-0677">Repeat</keyword>
<dbReference type="InterPro" id="IPR038619">
    <property type="entry name" value="MraZ_sf"/>
</dbReference>
<dbReference type="InterPro" id="IPR037914">
    <property type="entry name" value="SpoVT-AbrB_sf"/>
</dbReference>
<feature type="domain" description="SpoVT-AbrB" evidence="8">
    <location>
        <begin position="100"/>
        <end position="143"/>
    </location>
</feature>
<proteinExistence type="inferred from homology"/>